<evidence type="ECO:0000259" key="14">
    <source>
        <dbReference type="PROSITE" id="PS51384"/>
    </source>
</evidence>
<keyword evidence="4" id="KW-0812">Transmembrane</keyword>
<dbReference type="SUPFAM" id="SSF63380">
    <property type="entry name" value="Riboflavin synthase domain-like"/>
    <property type="match status" value="1"/>
</dbReference>
<feature type="binding site" evidence="11">
    <location>
        <position position="129"/>
    </location>
    <ligand>
        <name>FAD</name>
        <dbReference type="ChEBI" id="CHEBI:57692"/>
    </ligand>
</feature>
<evidence type="ECO:0000256" key="2">
    <source>
        <dbReference type="ARBA" id="ARBA00004294"/>
    </source>
</evidence>
<evidence type="ECO:0000256" key="5">
    <source>
        <dbReference type="ARBA" id="ARBA00022787"/>
    </source>
</evidence>
<feature type="chain" id="PRO_5029013059" description="NADH-cytochrome b5 reductase" evidence="13">
    <location>
        <begin position="24"/>
        <end position="327"/>
    </location>
</feature>
<dbReference type="VEuPathDB" id="TriTrypDB:ADEAN_000712600"/>
<comment type="subcellular location">
    <subcellularLocation>
        <location evidence="2">Mitochondrion outer membrane</location>
    </subcellularLocation>
</comment>
<feature type="binding site" evidence="11">
    <location>
        <position position="199"/>
    </location>
    <ligand>
        <name>FAD</name>
        <dbReference type="ChEBI" id="CHEBI:57692"/>
    </ligand>
</feature>
<dbReference type="InterPro" id="IPR017938">
    <property type="entry name" value="Riboflavin_synthase-like_b-brl"/>
</dbReference>
<keyword evidence="7" id="KW-1133">Transmembrane helix</keyword>
<dbReference type="Pfam" id="PF00175">
    <property type="entry name" value="NAD_binding_1"/>
    <property type="match status" value="1"/>
</dbReference>
<keyword evidence="5" id="KW-1000">Mitochondrion outer membrane</keyword>
<dbReference type="InterPro" id="IPR017927">
    <property type="entry name" value="FAD-bd_FR_type"/>
</dbReference>
<reference evidence="15 16" key="1">
    <citation type="submission" date="2020-08" db="EMBL/GenBank/DDBJ databases">
        <authorList>
            <person name="Newling K."/>
            <person name="Davey J."/>
            <person name="Forrester S."/>
        </authorList>
    </citation>
    <scope>NUCLEOTIDE SEQUENCE [LARGE SCALE GENOMIC DNA]</scope>
    <source>
        <strain evidence="16">Crithidia deanei Carvalho (ATCC PRA-265)</strain>
    </source>
</reference>
<evidence type="ECO:0000256" key="3">
    <source>
        <dbReference type="ARBA" id="ARBA00022630"/>
    </source>
</evidence>
<dbReference type="Pfam" id="PF00970">
    <property type="entry name" value="FAD_binding_6"/>
    <property type="match status" value="1"/>
</dbReference>
<protein>
    <recommendedName>
        <fullName evidence="12">NADH-cytochrome b5 reductase</fullName>
        <ecNumber evidence="12">1.6.2.2</ecNumber>
    </recommendedName>
</protein>
<feature type="binding site" evidence="11">
    <location>
        <position position="109"/>
    </location>
    <ligand>
        <name>FAD</name>
        <dbReference type="ChEBI" id="CHEBI:57692"/>
    </ligand>
</feature>
<keyword evidence="5" id="KW-0496">Mitochondrion</keyword>
<evidence type="ECO:0000256" key="13">
    <source>
        <dbReference type="SAM" id="SignalP"/>
    </source>
</evidence>
<dbReference type="PRINTS" id="PR00371">
    <property type="entry name" value="FPNCR"/>
</dbReference>
<dbReference type="PRINTS" id="PR00406">
    <property type="entry name" value="CYTB5RDTASE"/>
</dbReference>
<dbReference type="Gene3D" id="3.40.50.80">
    <property type="entry name" value="Nucleotide-binding domain of ferredoxin-NADP reductase (FNR) module"/>
    <property type="match status" value="1"/>
</dbReference>
<evidence type="ECO:0000256" key="6">
    <source>
        <dbReference type="ARBA" id="ARBA00022827"/>
    </source>
</evidence>
<comment type="catalytic activity">
    <reaction evidence="12">
        <text>2 Fe(III)-[cytochrome b5] + NADH = 2 Fe(II)-[cytochrome b5] + NAD(+) + H(+)</text>
        <dbReference type="Rhea" id="RHEA:46680"/>
        <dbReference type="Rhea" id="RHEA-COMP:10438"/>
        <dbReference type="Rhea" id="RHEA-COMP:10439"/>
        <dbReference type="ChEBI" id="CHEBI:15378"/>
        <dbReference type="ChEBI" id="CHEBI:29033"/>
        <dbReference type="ChEBI" id="CHEBI:29034"/>
        <dbReference type="ChEBI" id="CHEBI:57540"/>
        <dbReference type="ChEBI" id="CHEBI:57945"/>
        <dbReference type="EC" id="1.6.2.2"/>
    </reaction>
</comment>
<keyword evidence="9 12" id="KW-0520">NAD</keyword>
<evidence type="ECO:0000256" key="7">
    <source>
        <dbReference type="ARBA" id="ARBA00022989"/>
    </source>
</evidence>
<dbReference type="GO" id="GO:0005741">
    <property type="term" value="C:mitochondrial outer membrane"/>
    <property type="evidence" value="ECO:0007669"/>
    <property type="project" value="UniProtKB-SubCell"/>
</dbReference>
<keyword evidence="10" id="KW-0472">Membrane</keyword>
<dbReference type="SUPFAM" id="SSF52343">
    <property type="entry name" value="Ferredoxin reductase-like, C-terminal NADP-linked domain"/>
    <property type="match status" value="1"/>
</dbReference>
<dbReference type="EC" id="1.6.2.2" evidence="12"/>
<evidence type="ECO:0000313" key="15">
    <source>
        <dbReference type="EMBL" id="CAD2219617.1"/>
    </source>
</evidence>
<comment type="cofactor">
    <cofactor evidence="1 11 12">
        <name>FAD</name>
        <dbReference type="ChEBI" id="CHEBI:57692"/>
    </cofactor>
</comment>
<dbReference type="InterPro" id="IPR001834">
    <property type="entry name" value="CBR-like"/>
</dbReference>
<evidence type="ECO:0000256" key="8">
    <source>
        <dbReference type="ARBA" id="ARBA00023002"/>
    </source>
</evidence>
<dbReference type="GO" id="GO:0090524">
    <property type="term" value="F:cytochrome-b5 reductase activity, acting on NADH"/>
    <property type="evidence" value="ECO:0007669"/>
    <property type="project" value="UniProtKB-EC"/>
</dbReference>
<accession>A0A7G2CKK4</accession>
<dbReference type="FunFam" id="2.40.30.10:FF:000021">
    <property type="entry name" value="NADH-cytochrome b5 reductase"/>
    <property type="match status" value="1"/>
</dbReference>
<proteinExistence type="inferred from homology"/>
<feature type="domain" description="FAD-binding FR-type" evidence="14">
    <location>
        <begin position="43"/>
        <end position="167"/>
    </location>
</feature>
<keyword evidence="16" id="KW-1185">Reference proteome</keyword>
<feature type="binding site" evidence="11">
    <location>
        <position position="124"/>
    </location>
    <ligand>
        <name>FAD</name>
        <dbReference type="ChEBI" id="CHEBI:57692"/>
    </ligand>
</feature>
<dbReference type="PROSITE" id="PS51384">
    <property type="entry name" value="FAD_FR"/>
    <property type="match status" value="1"/>
</dbReference>
<feature type="binding site" evidence="11">
    <location>
        <position position="126"/>
    </location>
    <ligand>
        <name>FAD</name>
        <dbReference type="ChEBI" id="CHEBI:57692"/>
    </ligand>
</feature>
<keyword evidence="8 12" id="KW-0560">Oxidoreductase</keyword>
<dbReference type="Gene3D" id="2.40.30.10">
    <property type="entry name" value="Translation factors"/>
    <property type="match status" value="1"/>
</dbReference>
<dbReference type="InterPro" id="IPR039261">
    <property type="entry name" value="FNR_nucleotide-bd"/>
</dbReference>
<dbReference type="Proteomes" id="UP000515908">
    <property type="component" value="Chromosome 14"/>
</dbReference>
<evidence type="ECO:0000256" key="1">
    <source>
        <dbReference type="ARBA" id="ARBA00001974"/>
    </source>
</evidence>
<dbReference type="InterPro" id="IPR001433">
    <property type="entry name" value="OxRdtase_FAD/NAD-bd"/>
</dbReference>
<evidence type="ECO:0000256" key="10">
    <source>
        <dbReference type="ARBA" id="ARBA00023136"/>
    </source>
</evidence>
<feature type="signal peptide" evidence="13">
    <location>
        <begin position="1"/>
        <end position="23"/>
    </location>
</feature>
<keyword evidence="13" id="KW-0732">Signal</keyword>
<evidence type="ECO:0000256" key="9">
    <source>
        <dbReference type="ARBA" id="ARBA00023027"/>
    </source>
</evidence>
<dbReference type="InterPro" id="IPR008333">
    <property type="entry name" value="Cbr1-like_FAD-bd_dom"/>
</dbReference>
<feature type="binding site" evidence="11">
    <location>
        <position position="143"/>
    </location>
    <ligand>
        <name>FAD</name>
        <dbReference type="ChEBI" id="CHEBI:57692"/>
    </ligand>
</feature>
<dbReference type="CDD" id="cd06183">
    <property type="entry name" value="cyt_b5_reduct_like"/>
    <property type="match status" value="1"/>
</dbReference>
<dbReference type="EMBL" id="LR877158">
    <property type="protein sequence ID" value="CAD2219617.1"/>
    <property type="molecule type" value="Genomic_DNA"/>
</dbReference>
<dbReference type="OrthoDB" id="432685at2759"/>
<comment type="similarity">
    <text evidence="12">Belongs to the flavoprotein pyridine nucleotide cytochrome reductase family.</text>
</comment>
<dbReference type="AlphaFoldDB" id="A0A7G2CKK4"/>
<dbReference type="PANTHER" id="PTHR19370:SF185">
    <property type="entry name" value="NADH-CYTOCHROME B5 REDUCTASE"/>
    <property type="match status" value="1"/>
</dbReference>
<evidence type="ECO:0000256" key="11">
    <source>
        <dbReference type="PIRSR" id="PIRSR601834-1"/>
    </source>
</evidence>
<organism evidence="15 16">
    <name type="scientific">Angomonas deanei</name>
    <dbReference type="NCBI Taxonomy" id="59799"/>
    <lineage>
        <taxon>Eukaryota</taxon>
        <taxon>Discoba</taxon>
        <taxon>Euglenozoa</taxon>
        <taxon>Kinetoplastea</taxon>
        <taxon>Metakinetoplastina</taxon>
        <taxon>Trypanosomatida</taxon>
        <taxon>Trypanosomatidae</taxon>
        <taxon>Strigomonadinae</taxon>
        <taxon>Angomonas</taxon>
    </lineage>
</organism>
<dbReference type="InterPro" id="IPR001709">
    <property type="entry name" value="Flavoprot_Pyr_Nucl_cyt_Rdtase"/>
</dbReference>
<evidence type="ECO:0000313" key="16">
    <source>
        <dbReference type="Proteomes" id="UP000515908"/>
    </source>
</evidence>
<evidence type="ECO:0000256" key="4">
    <source>
        <dbReference type="ARBA" id="ARBA00022692"/>
    </source>
</evidence>
<dbReference type="GO" id="GO:0071949">
    <property type="term" value="F:FAD binding"/>
    <property type="evidence" value="ECO:0007669"/>
    <property type="project" value="TreeGrafter"/>
</dbReference>
<dbReference type="PANTHER" id="PTHR19370">
    <property type="entry name" value="NADH-CYTOCHROME B5 REDUCTASE"/>
    <property type="match status" value="1"/>
</dbReference>
<dbReference type="FunFam" id="3.40.50.80:FF:000019">
    <property type="entry name" value="NADH-cytochrome b5 reductase"/>
    <property type="match status" value="1"/>
</dbReference>
<keyword evidence="6 11" id="KW-0274">FAD</keyword>
<gene>
    <name evidence="15" type="ORF">ADEAN_000712600</name>
</gene>
<name>A0A7G2CKK4_9TRYP</name>
<sequence>MMLQLLTTFCIVAVAWFLYSTFSRSTSGAGSAGGKGKVALDAKQFIPFTLTEKIEVSPDTYIFRFALQTPQTTLGLPIGQHIAIKAVCEAGPEEEGSTVMKKETVQHSYTPISSDEDKGHVDFLIKVYFKNVHPKFPHGGRLSQHLYHLPIGSPVEMCGPRGKFDYLGNGNIKIDNGKGGFRKVHVDAFAMVSGGTGITPMMQIIRAIQRGRKHPTNPDKTKVFLVYGNQTEKDILLRKELDELVEKDGENVKVWYTIDRDASPSWKYSVGYVSEEMFREHLPIASDLKGDIKEVMGLMCGPPPMVQYAIKPNLEKIGYTADTLFSF</sequence>
<evidence type="ECO:0000256" key="12">
    <source>
        <dbReference type="RuleBase" id="RU361226"/>
    </source>
</evidence>
<keyword evidence="3 11" id="KW-0285">Flavoprotein</keyword>